<dbReference type="EMBL" id="FOGZ01000007">
    <property type="protein sequence ID" value="SER71932.1"/>
    <property type="molecule type" value="Genomic_DNA"/>
</dbReference>
<keyword evidence="1" id="KW-0812">Transmembrane</keyword>
<feature type="transmembrane region" description="Helical" evidence="1">
    <location>
        <begin position="77"/>
        <end position="96"/>
    </location>
</feature>
<protein>
    <submittedName>
        <fullName evidence="2">Uncharacterized membrane protein, YccA/Bax inhibitor family</fullName>
    </submittedName>
</protein>
<name>A0A1H9RGW1_9ACTN</name>
<dbReference type="InterPro" id="IPR010539">
    <property type="entry name" value="BaxI_1-like"/>
</dbReference>
<keyword evidence="1" id="KW-0472">Membrane</keyword>
<feature type="transmembrane region" description="Helical" evidence="1">
    <location>
        <begin position="166"/>
        <end position="189"/>
    </location>
</feature>
<feature type="transmembrane region" description="Helical" evidence="1">
    <location>
        <begin position="241"/>
        <end position="263"/>
    </location>
</feature>
<evidence type="ECO:0000256" key="1">
    <source>
        <dbReference type="SAM" id="Phobius"/>
    </source>
</evidence>
<evidence type="ECO:0000313" key="2">
    <source>
        <dbReference type="EMBL" id="SER71932.1"/>
    </source>
</evidence>
<reference evidence="2 3" key="1">
    <citation type="submission" date="2016-10" db="EMBL/GenBank/DDBJ databases">
        <authorList>
            <person name="de Groot N.N."/>
        </authorList>
    </citation>
    <scope>NUCLEOTIDE SEQUENCE [LARGE SCALE GENOMIC DNA]</scope>
    <source>
        <strain evidence="2 3">DSM 16859</strain>
    </source>
</reference>
<feature type="transmembrane region" description="Helical" evidence="1">
    <location>
        <begin position="135"/>
        <end position="154"/>
    </location>
</feature>
<sequence length="265" mass="28040">MRSSNPVLTRSDTFTPGYREASYGDIGQLRGSGYGAPVSQAPTGRMTMNDVVAKTGTLFVILVAVAALTWLATPVALLYPVAIVSSITALVAAVVVTMRHSTSVPAIMFYTVAEGVLIGAWSAVMEFLYPGIVSQAVLGTFAAAAVVLASYRYLGVRVSGRVRKILVFSIIAFAVVAALNLVFLLFGANLGFFNVGPGAGVLSWLFAGLGVVLAVGSLLLDFEECERGVAMGAPAKESWRAAFGLMVTMVWLYTNLLRLLSFLRN</sequence>
<keyword evidence="3" id="KW-1185">Reference proteome</keyword>
<feature type="transmembrane region" description="Helical" evidence="1">
    <location>
        <begin position="108"/>
        <end position="129"/>
    </location>
</feature>
<proteinExistence type="predicted"/>
<keyword evidence="1" id="KW-1133">Transmembrane helix</keyword>
<dbReference type="AlphaFoldDB" id="A0A1H9RGW1"/>
<accession>A0A1H9RGW1</accession>
<feature type="transmembrane region" description="Helical" evidence="1">
    <location>
        <begin position="51"/>
        <end position="71"/>
    </location>
</feature>
<evidence type="ECO:0000313" key="3">
    <source>
        <dbReference type="Proteomes" id="UP000198815"/>
    </source>
</evidence>
<organism evidence="2 3">
    <name type="scientific">Propionibacterium cyclohexanicum</name>
    <dbReference type="NCBI Taxonomy" id="64702"/>
    <lineage>
        <taxon>Bacteria</taxon>
        <taxon>Bacillati</taxon>
        <taxon>Actinomycetota</taxon>
        <taxon>Actinomycetes</taxon>
        <taxon>Propionibacteriales</taxon>
        <taxon>Propionibacteriaceae</taxon>
        <taxon>Propionibacterium</taxon>
    </lineage>
</organism>
<dbReference type="Pfam" id="PF12811">
    <property type="entry name" value="BaxI_1"/>
    <property type="match status" value="1"/>
</dbReference>
<dbReference type="Proteomes" id="UP000198815">
    <property type="component" value="Unassembled WGS sequence"/>
</dbReference>
<dbReference type="PANTHER" id="PTHR41282:SF1">
    <property type="entry name" value="CONSERVED TRANSMEMBRANE PROTEIN-RELATED"/>
    <property type="match status" value="1"/>
</dbReference>
<dbReference type="PANTHER" id="PTHR41282">
    <property type="entry name" value="CONSERVED TRANSMEMBRANE PROTEIN-RELATED"/>
    <property type="match status" value="1"/>
</dbReference>
<feature type="transmembrane region" description="Helical" evidence="1">
    <location>
        <begin position="201"/>
        <end position="220"/>
    </location>
</feature>
<gene>
    <name evidence="2" type="ORF">SAMN05443377_10760</name>
</gene>